<dbReference type="PANTHER" id="PTHR30427">
    <property type="entry name" value="TRANSCRIPTIONAL ACTIVATOR PROTEIN LYSR"/>
    <property type="match status" value="1"/>
</dbReference>
<comment type="similarity">
    <text evidence="1">Belongs to the LysR transcriptional regulatory family.</text>
</comment>
<dbReference type="InterPro" id="IPR036388">
    <property type="entry name" value="WH-like_DNA-bd_sf"/>
</dbReference>
<evidence type="ECO:0000256" key="4">
    <source>
        <dbReference type="ARBA" id="ARBA00023163"/>
    </source>
</evidence>
<dbReference type="PRINTS" id="PR00039">
    <property type="entry name" value="HTHLYSR"/>
</dbReference>
<evidence type="ECO:0000256" key="3">
    <source>
        <dbReference type="ARBA" id="ARBA00023125"/>
    </source>
</evidence>
<evidence type="ECO:0000256" key="1">
    <source>
        <dbReference type="ARBA" id="ARBA00009437"/>
    </source>
</evidence>
<evidence type="ECO:0000313" key="7">
    <source>
        <dbReference type="Proteomes" id="UP001203880"/>
    </source>
</evidence>
<keyword evidence="4" id="KW-0804">Transcription</keyword>
<keyword evidence="7" id="KW-1185">Reference proteome</keyword>
<dbReference type="Proteomes" id="UP001203880">
    <property type="component" value="Unassembled WGS sequence"/>
</dbReference>
<keyword evidence="3" id="KW-0238">DNA-binding</keyword>
<proteinExistence type="inferred from homology"/>
<protein>
    <submittedName>
        <fullName evidence="6">LysR family transcriptional regulator</fullName>
    </submittedName>
</protein>
<dbReference type="Pfam" id="PF03466">
    <property type="entry name" value="LysR_substrate"/>
    <property type="match status" value="1"/>
</dbReference>
<sequence length="309" mass="34012">MNIKALRAFRHVFSEGSVAAASEVMHLSQPAISRLIGGLEAALKLKLFDRSGRSLSPTTEGIAFYREAGRILDNLDEIPRIAGEIRAGRTESLRIVTMPRIAQFLSAPAVAQFIQDQPDVNVTLDVRARREAGKWLAGQEYDIGIAALPVSHPDIRTAPLVRVRALVLLPKSHPLSDADHVTADQLANDTIIRLMHGLLLRDQLDDTFNSVGVTPHKTHEVSSSQLACALVAEGAGITIADEMVAHQFRDRIAAVPIEPERWMTFGLLLPKTHKPNEAADRFREILSWHVERVCASSDTMQNLGPRRKG</sequence>
<reference evidence="6" key="1">
    <citation type="submission" date="2022-05" db="EMBL/GenBank/DDBJ databases">
        <authorList>
            <person name="Park J.-S."/>
        </authorList>
    </citation>
    <scope>NUCLEOTIDE SEQUENCE</scope>
    <source>
        <strain evidence="6">2012CJ41-6</strain>
    </source>
</reference>
<dbReference type="PANTHER" id="PTHR30427:SF1">
    <property type="entry name" value="TRANSCRIPTIONAL ACTIVATOR PROTEIN LYSR"/>
    <property type="match status" value="1"/>
</dbReference>
<dbReference type="Pfam" id="PF00126">
    <property type="entry name" value="HTH_1"/>
    <property type="match status" value="1"/>
</dbReference>
<dbReference type="Gene3D" id="3.40.190.290">
    <property type="match status" value="1"/>
</dbReference>
<name>A0ABT0Q325_9RHOB</name>
<evidence type="ECO:0000256" key="2">
    <source>
        <dbReference type="ARBA" id="ARBA00023015"/>
    </source>
</evidence>
<dbReference type="RefSeq" id="WP_249708937.1">
    <property type="nucleotide sequence ID" value="NZ_JAMFMB010000008.1"/>
</dbReference>
<evidence type="ECO:0000259" key="5">
    <source>
        <dbReference type="PROSITE" id="PS50931"/>
    </source>
</evidence>
<dbReference type="SUPFAM" id="SSF46785">
    <property type="entry name" value="Winged helix' DNA-binding domain"/>
    <property type="match status" value="1"/>
</dbReference>
<comment type="caution">
    <text evidence="6">The sequence shown here is derived from an EMBL/GenBank/DDBJ whole genome shotgun (WGS) entry which is preliminary data.</text>
</comment>
<feature type="domain" description="HTH lysR-type" evidence="5">
    <location>
        <begin position="1"/>
        <end position="58"/>
    </location>
</feature>
<dbReference type="InterPro" id="IPR005119">
    <property type="entry name" value="LysR_subst-bd"/>
</dbReference>
<organism evidence="6 7">
    <name type="scientific">Ruegeria spongiae</name>
    <dbReference type="NCBI Taxonomy" id="2942209"/>
    <lineage>
        <taxon>Bacteria</taxon>
        <taxon>Pseudomonadati</taxon>
        <taxon>Pseudomonadota</taxon>
        <taxon>Alphaproteobacteria</taxon>
        <taxon>Rhodobacterales</taxon>
        <taxon>Roseobacteraceae</taxon>
        <taxon>Ruegeria</taxon>
    </lineage>
</organism>
<gene>
    <name evidence="6" type="ORF">M3P21_08410</name>
</gene>
<evidence type="ECO:0000313" key="6">
    <source>
        <dbReference type="EMBL" id="MCL6283558.1"/>
    </source>
</evidence>
<dbReference type="EMBL" id="JAMFMB010000008">
    <property type="protein sequence ID" value="MCL6283558.1"/>
    <property type="molecule type" value="Genomic_DNA"/>
</dbReference>
<dbReference type="InterPro" id="IPR000847">
    <property type="entry name" value="LysR_HTH_N"/>
</dbReference>
<dbReference type="Gene3D" id="1.10.10.10">
    <property type="entry name" value="Winged helix-like DNA-binding domain superfamily/Winged helix DNA-binding domain"/>
    <property type="match status" value="1"/>
</dbReference>
<dbReference type="SUPFAM" id="SSF53850">
    <property type="entry name" value="Periplasmic binding protein-like II"/>
    <property type="match status" value="1"/>
</dbReference>
<keyword evidence="2" id="KW-0805">Transcription regulation</keyword>
<dbReference type="PROSITE" id="PS50931">
    <property type="entry name" value="HTH_LYSR"/>
    <property type="match status" value="1"/>
</dbReference>
<dbReference type="InterPro" id="IPR036390">
    <property type="entry name" value="WH_DNA-bd_sf"/>
</dbReference>
<accession>A0ABT0Q325</accession>